<keyword evidence="2" id="KW-1185">Reference proteome</keyword>
<protein>
    <submittedName>
        <fullName evidence="1">Uncharacterized protein</fullName>
    </submittedName>
</protein>
<sequence length="128" mass="14734">MTYLHNISWTATGEKAEIQGKLDASIACGSKKFHHRVYVADITDPCILRLDFLKKFKFSVDLQKNEIRTGGGGKILFFSQYYSIAKEPLTEMQMPSLEDPILRAANIARMREVRNGNRYFHESFNNEN</sequence>
<comment type="caution">
    <text evidence="1">The sequence shown here is derived from an EMBL/GenBank/DDBJ whole genome shotgun (WGS) entry which is preliminary data.</text>
</comment>
<dbReference type="OrthoDB" id="6435686at2759"/>
<name>A0A4Y2CDA8_ARAVE</name>
<reference evidence="1 2" key="1">
    <citation type="journal article" date="2019" name="Sci. Rep.">
        <title>Orb-weaving spider Araneus ventricosus genome elucidates the spidroin gene catalogue.</title>
        <authorList>
            <person name="Kono N."/>
            <person name="Nakamura H."/>
            <person name="Ohtoshi R."/>
            <person name="Moran D.A.P."/>
            <person name="Shinohara A."/>
            <person name="Yoshida Y."/>
            <person name="Fujiwara M."/>
            <person name="Mori M."/>
            <person name="Tomita M."/>
            <person name="Arakawa K."/>
        </authorList>
    </citation>
    <scope>NUCLEOTIDE SEQUENCE [LARGE SCALE GENOMIC DNA]</scope>
</reference>
<organism evidence="1 2">
    <name type="scientific">Araneus ventricosus</name>
    <name type="common">Orbweaver spider</name>
    <name type="synonym">Epeira ventricosa</name>
    <dbReference type="NCBI Taxonomy" id="182803"/>
    <lineage>
        <taxon>Eukaryota</taxon>
        <taxon>Metazoa</taxon>
        <taxon>Ecdysozoa</taxon>
        <taxon>Arthropoda</taxon>
        <taxon>Chelicerata</taxon>
        <taxon>Arachnida</taxon>
        <taxon>Araneae</taxon>
        <taxon>Araneomorphae</taxon>
        <taxon>Entelegynae</taxon>
        <taxon>Araneoidea</taxon>
        <taxon>Araneidae</taxon>
        <taxon>Araneus</taxon>
    </lineage>
</organism>
<dbReference type="EMBL" id="BGPR01000178">
    <property type="protein sequence ID" value="GBM02230.1"/>
    <property type="molecule type" value="Genomic_DNA"/>
</dbReference>
<evidence type="ECO:0000313" key="2">
    <source>
        <dbReference type="Proteomes" id="UP000499080"/>
    </source>
</evidence>
<dbReference type="Proteomes" id="UP000499080">
    <property type="component" value="Unassembled WGS sequence"/>
</dbReference>
<accession>A0A4Y2CDA8</accession>
<evidence type="ECO:0000313" key="1">
    <source>
        <dbReference type="EMBL" id="GBM02230.1"/>
    </source>
</evidence>
<dbReference type="Gene3D" id="2.40.70.10">
    <property type="entry name" value="Acid Proteases"/>
    <property type="match status" value="1"/>
</dbReference>
<gene>
    <name evidence="1" type="ORF">AVEN_108790_1</name>
</gene>
<dbReference type="InterPro" id="IPR021109">
    <property type="entry name" value="Peptidase_aspartic_dom_sf"/>
</dbReference>
<dbReference type="AlphaFoldDB" id="A0A4Y2CDA8"/>
<proteinExistence type="predicted"/>